<comment type="caution">
    <text evidence="2">The sequence shown here is derived from an EMBL/GenBank/DDBJ whole genome shotgun (WGS) entry which is preliminary data.</text>
</comment>
<feature type="region of interest" description="Disordered" evidence="1">
    <location>
        <begin position="78"/>
        <end position="185"/>
    </location>
</feature>
<dbReference type="Proteomes" id="UP000275267">
    <property type="component" value="Unassembled WGS sequence"/>
</dbReference>
<organism evidence="2 3">
    <name type="scientific">Panicum miliaceum</name>
    <name type="common">Proso millet</name>
    <name type="synonym">Broomcorn millet</name>
    <dbReference type="NCBI Taxonomy" id="4540"/>
    <lineage>
        <taxon>Eukaryota</taxon>
        <taxon>Viridiplantae</taxon>
        <taxon>Streptophyta</taxon>
        <taxon>Embryophyta</taxon>
        <taxon>Tracheophyta</taxon>
        <taxon>Spermatophyta</taxon>
        <taxon>Magnoliopsida</taxon>
        <taxon>Liliopsida</taxon>
        <taxon>Poales</taxon>
        <taxon>Poaceae</taxon>
        <taxon>PACMAD clade</taxon>
        <taxon>Panicoideae</taxon>
        <taxon>Panicodae</taxon>
        <taxon>Paniceae</taxon>
        <taxon>Panicinae</taxon>
        <taxon>Panicum</taxon>
        <taxon>Panicum sect. Panicum</taxon>
    </lineage>
</organism>
<keyword evidence="3" id="KW-1185">Reference proteome</keyword>
<protein>
    <submittedName>
        <fullName evidence="2">Uncharacterized protein</fullName>
    </submittedName>
</protein>
<dbReference type="STRING" id="4540.A0A3L6QMQ0"/>
<feature type="compositionally biased region" description="Low complexity" evidence="1">
    <location>
        <begin position="78"/>
        <end position="92"/>
    </location>
</feature>
<name>A0A3L6QMQ0_PANMI</name>
<dbReference type="AlphaFoldDB" id="A0A3L6QMQ0"/>
<feature type="compositionally biased region" description="Low complexity" evidence="1">
    <location>
        <begin position="138"/>
        <end position="173"/>
    </location>
</feature>
<dbReference type="PANTHER" id="PTHR47909:SF2">
    <property type="entry name" value="GPI INOSITOL-DEACYLASE"/>
    <property type="match status" value="1"/>
</dbReference>
<reference evidence="3" key="1">
    <citation type="journal article" date="2019" name="Nat. Commun.">
        <title>The genome of broomcorn millet.</title>
        <authorList>
            <person name="Zou C."/>
            <person name="Miki D."/>
            <person name="Li D."/>
            <person name="Tang Q."/>
            <person name="Xiao L."/>
            <person name="Rajput S."/>
            <person name="Deng P."/>
            <person name="Jia W."/>
            <person name="Huang R."/>
            <person name="Zhang M."/>
            <person name="Sun Y."/>
            <person name="Hu J."/>
            <person name="Fu X."/>
            <person name="Schnable P.S."/>
            <person name="Li F."/>
            <person name="Zhang H."/>
            <person name="Feng B."/>
            <person name="Zhu X."/>
            <person name="Liu R."/>
            <person name="Schnable J.C."/>
            <person name="Zhu J.-K."/>
            <person name="Zhang H."/>
        </authorList>
    </citation>
    <scope>NUCLEOTIDE SEQUENCE [LARGE SCALE GENOMIC DNA]</scope>
</reference>
<dbReference type="OrthoDB" id="348976at2759"/>
<sequence>MIHSANPRTSHITGHLSWRPCGKEFGAADLGAELDVTCHGAELGGKICGAELLAYTRRAAGRATPVSPVLSVVCSSHRRATPAATLPPARSTCGDPPPRARSGRPRASARRASCSRGPPLRPPRRGPPSLRRSRPARRTVLLSLRSLSRARSPAGARRPASTRSRPSPSTLRVSESERGFASRGARRATANHSLLRRHRAGLVDANYWRGTLRPRPILDWYLKRVDEVVSEARDICAPGLLRKVYLG</sequence>
<accession>A0A3L6QMQ0</accession>
<evidence type="ECO:0000313" key="2">
    <source>
        <dbReference type="EMBL" id="RLM85142.1"/>
    </source>
</evidence>
<evidence type="ECO:0000256" key="1">
    <source>
        <dbReference type="SAM" id="MobiDB-lite"/>
    </source>
</evidence>
<gene>
    <name evidence="2" type="ORF">C2845_PM04G32060</name>
</gene>
<dbReference type="PANTHER" id="PTHR47909">
    <property type="entry name" value="ALPHA/BETA-HYDROLASES SUPERFAMILY PROTEIN"/>
    <property type="match status" value="1"/>
</dbReference>
<dbReference type="EMBL" id="PQIB02000011">
    <property type="protein sequence ID" value="RLM85142.1"/>
    <property type="molecule type" value="Genomic_DNA"/>
</dbReference>
<proteinExistence type="predicted"/>
<evidence type="ECO:0000313" key="3">
    <source>
        <dbReference type="Proteomes" id="UP000275267"/>
    </source>
</evidence>
<dbReference type="GO" id="GO:0009507">
    <property type="term" value="C:chloroplast"/>
    <property type="evidence" value="ECO:0007669"/>
    <property type="project" value="TreeGrafter"/>
</dbReference>